<proteinExistence type="inferred from homology"/>
<dbReference type="PANTHER" id="PTHR41286">
    <property type="entry name" value="HNH NUCLEASE YAJD-RELATED"/>
    <property type="match status" value="1"/>
</dbReference>
<evidence type="ECO:0000256" key="4">
    <source>
        <dbReference type="ARBA" id="ARBA00040194"/>
    </source>
</evidence>
<accession>A0ABZ0QBK8</accession>
<dbReference type="GO" id="GO:0004519">
    <property type="term" value="F:endonuclease activity"/>
    <property type="evidence" value="ECO:0007669"/>
    <property type="project" value="UniProtKB-KW"/>
</dbReference>
<protein>
    <recommendedName>
        <fullName evidence="4">Putative HNH nuclease YajD</fullName>
    </recommendedName>
</protein>
<evidence type="ECO:0000256" key="1">
    <source>
        <dbReference type="ARBA" id="ARBA00022722"/>
    </source>
</evidence>
<keyword evidence="7" id="KW-1185">Reference proteome</keyword>
<dbReference type="SMART" id="SM00507">
    <property type="entry name" value="HNHc"/>
    <property type="match status" value="1"/>
</dbReference>
<comment type="similarity">
    <text evidence="3">Belongs to the HNH nuclease family.</text>
</comment>
<evidence type="ECO:0000256" key="2">
    <source>
        <dbReference type="ARBA" id="ARBA00022801"/>
    </source>
</evidence>
<keyword evidence="2" id="KW-0378">Hydrolase</keyword>
<evidence type="ECO:0000313" key="7">
    <source>
        <dbReference type="Proteomes" id="UP001304071"/>
    </source>
</evidence>
<evidence type="ECO:0000313" key="6">
    <source>
        <dbReference type="EMBL" id="WPC72933.1"/>
    </source>
</evidence>
<feature type="domain" description="HNH nuclease" evidence="5">
    <location>
        <begin position="56"/>
        <end position="110"/>
    </location>
</feature>
<dbReference type="RefSeq" id="WP_261892743.1">
    <property type="nucleotide sequence ID" value="NZ_AP024895.1"/>
</dbReference>
<keyword evidence="1" id="KW-0540">Nuclease</keyword>
<organism evidence="6 7">
    <name type="scientific">Vibrio porteresiae DSM 19223</name>
    <dbReference type="NCBI Taxonomy" id="1123496"/>
    <lineage>
        <taxon>Bacteria</taxon>
        <taxon>Pseudomonadati</taxon>
        <taxon>Pseudomonadota</taxon>
        <taxon>Gammaproteobacteria</taxon>
        <taxon>Vibrionales</taxon>
        <taxon>Vibrionaceae</taxon>
        <taxon>Vibrio</taxon>
    </lineage>
</organism>
<keyword evidence="6" id="KW-0255">Endonuclease</keyword>
<reference evidence="6 7" key="1">
    <citation type="submission" date="2023-11" db="EMBL/GenBank/DDBJ databases">
        <title>Plant-associative lifestyle of Vibrio porteresiae and its evolutionary dynamics.</title>
        <authorList>
            <person name="Rameshkumar N."/>
            <person name="Kirti K."/>
        </authorList>
    </citation>
    <scope>NUCLEOTIDE SEQUENCE [LARGE SCALE GENOMIC DNA]</scope>
    <source>
        <strain evidence="6 7">MSSRF30</strain>
    </source>
</reference>
<gene>
    <name evidence="6" type="ORF">R8Z52_12440</name>
</gene>
<evidence type="ECO:0000256" key="3">
    <source>
        <dbReference type="ARBA" id="ARBA00038412"/>
    </source>
</evidence>
<dbReference type="Pfam" id="PF01844">
    <property type="entry name" value="HNH"/>
    <property type="match status" value="1"/>
</dbReference>
<dbReference type="CDD" id="cd00085">
    <property type="entry name" value="HNHc"/>
    <property type="match status" value="1"/>
</dbReference>
<dbReference type="Proteomes" id="UP001304071">
    <property type="component" value="Chromosome 1"/>
</dbReference>
<name>A0ABZ0QBK8_9VIBR</name>
<dbReference type="InterPro" id="IPR002711">
    <property type="entry name" value="HNH"/>
</dbReference>
<dbReference type="PANTHER" id="PTHR41286:SF1">
    <property type="entry name" value="HNH NUCLEASE YAJD-RELATED"/>
    <property type="match status" value="1"/>
</dbReference>
<dbReference type="Gene3D" id="1.10.30.50">
    <property type="match status" value="1"/>
</dbReference>
<evidence type="ECO:0000259" key="5">
    <source>
        <dbReference type="SMART" id="SM00507"/>
    </source>
</evidence>
<sequence>MPRRIQKQCRLQGCNTLHRNANGYCDEHSEHAMGWKRTQFKNGSSNKRGYGYSWRKLREKILSRDEYLCQPCLAKGQITAATEVDHIINKASGGTDDEYNLQSICKSCHKEKTQSESRK</sequence>
<dbReference type="EMBL" id="CP138203">
    <property type="protein sequence ID" value="WPC72933.1"/>
    <property type="molecule type" value="Genomic_DNA"/>
</dbReference>
<dbReference type="InterPro" id="IPR003615">
    <property type="entry name" value="HNH_nuc"/>
</dbReference>